<dbReference type="Gene3D" id="1.20.1730.10">
    <property type="entry name" value="Sodium/glucose cotransporter"/>
    <property type="match status" value="1"/>
</dbReference>
<evidence type="ECO:0000256" key="2">
    <source>
        <dbReference type="ARBA" id="ARBA00006434"/>
    </source>
</evidence>
<dbReference type="InterPro" id="IPR050277">
    <property type="entry name" value="Sodium:Solute_Symporter"/>
</dbReference>
<accession>A0A963YS19</accession>
<evidence type="ECO:0000256" key="10">
    <source>
        <dbReference type="ARBA" id="ARBA00023136"/>
    </source>
</evidence>
<dbReference type="GO" id="GO:0006814">
    <property type="term" value="P:sodium ion transport"/>
    <property type="evidence" value="ECO:0007669"/>
    <property type="project" value="UniProtKB-KW"/>
</dbReference>
<dbReference type="GO" id="GO:0015293">
    <property type="term" value="F:symporter activity"/>
    <property type="evidence" value="ECO:0007669"/>
    <property type="project" value="UniProtKB-KW"/>
</dbReference>
<organism evidence="15 16">
    <name type="scientific">Acidisoma silvae</name>
    <dbReference type="NCBI Taxonomy" id="2802396"/>
    <lineage>
        <taxon>Bacteria</taxon>
        <taxon>Pseudomonadati</taxon>
        <taxon>Pseudomonadota</taxon>
        <taxon>Alphaproteobacteria</taxon>
        <taxon>Acetobacterales</taxon>
        <taxon>Acidocellaceae</taxon>
        <taxon>Acidisoma</taxon>
    </lineage>
</organism>
<dbReference type="PANTHER" id="PTHR48086">
    <property type="entry name" value="SODIUM/PROLINE SYMPORTER-RELATED"/>
    <property type="match status" value="1"/>
</dbReference>
<feature type="transmembrane region" description="Helical" evidence="14">
    <location>
        <begin position="155"/>
        <end position="174"/>
    </location>
</feature>
<evidence type="ECO:0000313" key="15">
    <source>
        <dbReference type="EMBL" id="MCB8875936.1"/>
    </source>
</evidence>
<comment type="catalytic activity">
    <reaction evidence="12">
        <text>L-proline(in) + Na(+)(in) = L-proline(out) + Na(+)(out)</text>
        <dbReference type="Rhea" id="RHEA:28967"/>
        <dbReference type="ChEBI" id="CHEBI:29101"/>
        <dbReference type="ChEBI" id="CHEBI:60039"/>
    </reaction>
</comment>
<dbReference type="InterPro" id="IPR001734">
    <property type="entry name" value="Na/solute_symporter"/>
</dbReference>
<evidence type="ECO:0000256" key="12">
    <source>
        <dbReference type="ARBA" id="ARBA00033708"/>
    </source>
</evidence>
<keyword evidence="5 14" id="KW-0812">Transmembrane</keyword>
<keyword evidence="7 14" id="KW-1133">Transmembrane helix</keyword>
<keyword evidence="9" id="KW-0406">Ion transport</keyword>
<comment type="caution">
    <text evidence="15">The sequence shown here is derived from an EMBL/GenBank/DDBJ whole genome shotgun (WGS) entry which is preliminary data.</text>
</comment>
<evidence type="ECO:0000256" key="3">
    <source>
        <dbReference type="ARBA" id="ARBA00022448"/>
    </source>
</evidence>
<dbReference type="InterPro" id="IPR018212">
    <property type="entry name" value="Na/solute_symporter_CS"/>
</dbReference>
<keyword evidence="4" id="KW-1003">Cell membrane</keyword>
<dbReference type="Pfam" id="PF00474">
    <property type="entry name" value="SSF"/>
    <property type="match status" value="1"/>
</dbReference>
<keyword evidence="11" id="KW-0739">Sodium transport</keyword>
<dbReference type="PANTHER" id="PTHR48086:SF3">
    <property type="entry name" value="SODIUM_PROLINE SYMPORTER"/>
    <property type="match status" value="1"/>
</dbReference>
<feature type="transmembrane region" description="Helical" evidence="14">
    <location>
        <begin position="443"/>
        <end position="468"/>
    </location>
</feature>
<reference evidence="15" key="1">
    <citation type="journal article" date="2021" name="Microorganisms">
        <title>Acidisoma silvae sp. nov. and Acidisomacellulosilytica sp. nov., Two Acidophilic Bacteria Isolated from Decaying Wood, Hydrolyzing Cellulose and Producing Poly-3-hydroxybutyrate.</title>
        <authorList>
            <person name="Mieszkin S."/>
            <person name="Pouder E."/>
            <person name="Uroz S."/>
            <person name="Simon-Colin C."/>
            <person name="Alain K."/>
        </authorList>
    </citation>
    <scope>NUCLEOTIDE SEQUENCE</scope>
    <source>
        <strain evidence="15">HW T2.11</strain>
    </source>
</reference>
<feature type="transmembrane region" description="Helical" evidence="14">
    <location>
        <begin position="235"/>
        <end position="259"/>
    </location>
</feature>
<feature type="transmembrane region" description="Helical" evidence="14">
    <location>
        <begin position="271"/>
        <end position="292"/>
    </location>
</feature>
<dbReference type="Proteomes" id="UP000708298">
    <property type="component" value="Unassembled WGS sequence"/>
</dbReference>
<dbReference type="EMBL" id="JAESVB010000004">
    <property type="protein sequence ID" value="MCB8875936.1"/>
    <property type="molecule type" value="Genomic_DNA"/>
</dbReference>
<evidence type="ECO:0000256" key="8">
    <source>
        <dbReference type="ARBA" id="ARBA00023053"/>
    </source>
</evidence>
<keyword evidence="6" id="KW-0769">Symport</keyword>
<name>A0A963YS19_9PROT</name>
<comment type="similarity">
    <text evidence="2 13">Belongs to the sodium:solute symporter (SSF) (TC 2.A.21) family.</text>
</comment>
<dbReference type="PROSITE" id="PS50283">
    <property type="entry name" value="NA_SOLUT_SYMP_3"/>
    <property type="match status" value="1"/>
</dbReference>
<dbReference type="AlphaFoldDB" id="A0A963YS19"/>
<evidence type="ECO:0000256" key="7">
    <source>
        <dbReference type="ARBA" id="ARBA00022989"/>
    </source>
</evidence>
<keyword evidence="8" id="KW-0915">Sodium</keyword>
<feature type="transmembrane region" description="Helical" evidence="14">
    <location>
        <begin position="416"/>
        <end position="437"/>
    </location>
</feature>
<evidence type="ECO:0000256" key="13">
    <source>
        <dbReference type="RuleBase" id="RU362091"/>
    </source>
</evidence>
<dbReference type="RefSeq" id="WP_227321579.1">
    <property type="nucleotide sequence ID" value="NZ_JAESVB010000004.1"/>
</dbReference>
<gene>
    <name evidence="15" type="ORF">ASILVAE211_12155</name>
</gene>
<evidence type="ECO:0000313" key="16">
    <source>
        <dbReference type="Proteomes" id="UP000708298"/>
    </source>
</evidence>
<evidence type="ECO:0000256" key="4">
    <source>
        <dbReference type="ARBA" id="ARBA00022475"/>
    </source>
</evidence>
<feature type="transmembrane region" description="Helical" evidence="14">
    <location>
        <begin position="391"/>
        <end position="409"/>
    </location>
</feature>
<dbReference type="GO" id="GO:0005886">
    <property type="term" value="C:plasma membrane"/>
    <property type="evidence" value="ECO:0007669"/>
    <property type="project" value="UniProtKB-SubCell"/>
</dbReference>
<feature type="transmembrane region" description="Helical" evidence="14">
    <location>
        <begin position="363"/>
        <end position="385"/>
    </location>
</feature>
<evidence type="ECO:0000256" key="5">
    <source>
        <dbReference type="ARBA" id="ARBA00022692"/>
    </source>
</evidence>
<protein>
    <submittedName>
        <fullName evidence="15">Sodium:solute symporter family protein</fullName>
    </submittedName>
</protein>
<keyword evidence="10 14" id="KW-0472">Membrane</keyword>
<dbReference type="InterPro" id="IPR038377">
    <property type="entry name" value="Na/Glc_symporter_sf"/>
</dbReference>
<feature type="transmembrane region" description="Helical" evidence="14">
    <location>
        <begin position="304"/>
        <end position="329"/>
    </location>
</feature>
<evidence type="ECO:0000256" key="1">
    <source>
        <dbReference type="ARBA" id="ARBA00004651"/>
    </source>
</evidence>
<evidence type="ECO:0000256" key="9">
    <source>
        <dbReference type="ARBA" id="ARBA00023065"/>
    </source>
</evidence>
<feature type="transmembrane region" description="Helical" evidence="14">
    <location>
        <begin position="186"/>
        <end position="209"/>
    </location>
</feature>
<evidence type="ECO:0000256" key="11">
    <source>
        <dbReference type="ARBA" id="ARBA00023201"/>
    </source>
</evidence>
<proteinExistence type="inferred from homology"/>
<evidence type="ECO:0000256" key="14">
    <source>
        <dbReference type="SAM" id="Phobius"/>
    </source>
</evidence>
<feature type="transmembrane region" description="Helical" evidence="14">
    <location>
        <begin position="56"/>
        <end position="89"/>
    </location>
</feature>
<comment type="subcellular location">
    <subcellularLocation>
        <location evidence="1">Cell membrane</location>
        <topology evidence="1">Multi-pass membrane protein</topology>
    </subcellularLocation>
</comment>
<keyword evidence="3" id="KW-0813">Transport</keyword>
<feature type="transmembrane region" description="Helical" evidence="14">
    <location>
        <begin position="117"/>
        <end position="135"/>
    </location>
</feature>
<dbReference type="CDD" id="cd10322">
    <property type="entry name" value="SLC5sbd"/>
    <property type="match status" value="1"/>
</dbReference>
<keyword evidence="16" id="KW-1185">Reference proteome</keyword>
<dbReference type="PROSITE" id="PS00457">
    <property type="entry name" value="NA_SOLUT_SYMP_2"/>
    <property type="match status" value="1"/>
</dbReference>
<evidence type="ECO:0000256" key="6">
    <source>
        <dbReference type="ARBA" id="ARBA00022847"/>
    </source>
</evidence>
<reference evidence="15" key="2">
    <citation type="submission" date="2021-01" db="EMBL/GenBank/DDBJ databases">
        <authorList>
            <person name="Mieszkin S."/>
            <person name="Pouder E."/>
            <person name="Alain K."/>
        </authorList>
    </citation>
    <scope>NUCLEOTIDE SEQUENCE</scope>
    <source>
        <strain evidence="15">HW T2.11</strain>
    </source>
</reference>
<dbReference type="GO" id="GO:0046942">
    <property type="term" value="P:carboxylic acid transport"/>
    <property type="evidence" value="ECO:0007669"/>
    <property type="project" value="UniProtKB-ARBA"/>
</dbReference>
<sequence length="504" mass="53230">MIITFGLVALFCVVVIVILQRAHISDRSFTDYAVGGRSFGPVYQAMSFLNTWWPGATFLSATGFAASAGVIGFYSAIYSLLTVVLMYLLAQRVWLWGKAYDLRTQPDLLVLRFRSRWLAVITSVIGIVSSVPWLVLGFQSLGDLFEQLSLGKLGFTTAVLIGVAVMVIRQFWTIRMGMRGVIISDLFQGIVAYIGGTLLLLGLVAWLVWGKGITLGSVSAAHFGLPGLGSAQGPLYVFAILFTGALGGWCWPSIFIRLYTADSVKTVLKAGAIGAPLSVIFALALGVLGLLASPLPEITAHPDMMWFTIAHLAGGPVLLGLAGVVVLAATMGNVDGNIQAMGAQVSNDIVGGFKPLGYKSSMIIAKVSMAVVTVISAWISCYHVPHLFELAILAYQGIIQIAVPLYLGIFWKRGNAAGAITGMVVGFIVAVCLQLGWLGSMTWAYGLTSGAVGIAVNLLIYVAAAYLIPMKAAERARVNAIFAATDGDAAGLPVSDSVLAGAVK</sequence>